<dbReference type="Proteomes" id="UP001560573">
    <property type="component" value="Unassembled WGS sequence"/>
</dbReference>
<protein>
    <submittedName>
        <fullName evidence="2">Helix-turn-helix transcriptional regulator</fullName>
    </submittedName>
</protein>
<dbReference type="InterPro" id="IPR010982">
    <property type="entry name" value="Lambda_DNA-bd_dom_sf"/>
</dbReference>
<evidence type="ECO:0000313" key="3">
    <source>
        <dbReference type="Proteomes" id="UP001560573"/>
    </source>
</evidence>
<dbReference type="CDD" id="cd00093">
    <property type="entry name" value="HTH_XRE"/>
    <property type="match status" value="1"/>
</dbReference>
<evidence type="ECO:0000313" key="2">
    <source>
        <dbReference type="EMBL" id="MEX6691273.1"/>
    </source>
</evidence>
<keyword evidence="3" id="KW-1185">Reference proteome</keyword>
<organism evidence="2 3">
    <name type="scientific">Danxiaibacter flavus</name>
    <dbReference type="NCBI Taxonomy" id="3049108"/>
    <lineage>
        <taxon>Bacteria</taxon>
        <taxon>Pseudomonadati</taxon>
        <taxon>Bacteroidota</taxon>
        <taxon>Chitinophagia</taxon>
        <taxon>Chitinophagales</taxon>
        <taxon>Chitinophagaceae</taxon>
        <taxon>Danxiaibacter</taxon>
    </lineage>
</organism>
<dbReference type="InterPro" id="IPR001387">
    <property type="entry name" value="Cro/C1-type_HTH"/>
</dbReference>
<feature type="domain" description="HTH cro/C1-type" evidence="1">
    <location>
        <begin position="46"/>
        <end position="86"/>
    </location>
</feature>
<name>A0ABV3ZN94_9BACT</name>
<dbReference type="SUPFAM" id="SSF47413">
    <property type="entry name" value="lambda repressor-like DNA-binding domains"/>
    <property type="match status" value="1"/>
</dbReference>
<dbReference type="EMBL" id="JAULBC010000015">
    <property type="protein sequence ID" value="MEX6691273.1"/>
    <property type="molecule type" value="Genomic_DNA"/>
</dbReference>
<gene>
    <name evidence="2" type="ORF">QTN47_27435</name>
</gene>
<comment type="caution">
    <text evidence="2">The sequence shown here is derived from an EMBL/GenBank/DDBJ whole genome shotgun (WGS) entry which is preliminary data.</text>
</comment>
<evidence type="ECO:0000259" key="1">
    <source>
        <dbReference type="PROSITE" id="PS50943"/>
    </source>
</evidence>
<proteinExistence type="predicted"/>
<dbReference type="PROSITE" id="PS50943">
    <property type="entry name" value="HTH_CROC1"/>
    <property type="match status" value="1"/>
</dbReference>
<dbReference type="Gene3D" id="1.10.260.40">
    <property type="entry name" value="lambda repressor-like DNA-binding domains"/>
    <property type="match status" value="1"/>
</dbReference>
<accession>A0ABV3ZN94</accession>
<dbReference type="RefSeq" id="WP_369332688.1">
    <property type="nucleotide sequence ID" value="NZ_JAULBC010000015.1"/>
</dbReference>
<reference evidence="2 3" key="1">
    <citation type="submission" date="2023-07" db="EMBL/GenBank/DDBJ databases">
        <authorList>
            <person name="Lian W.-H."/>
        </authorList>
    </citation>
    <scope>NUCLEOTIDE SEQUENCE [LARGE SCALE GENOMIC DNA]</scope>
    <source>
        <strain evidence="2 3">SYSU DXS3180</strain>
    </source>
</reference>
<dbReference type="Pfam" id="PF01381">
    <property type="entry name" value="HTH_3"/>
    <property type="match status" value="1"/>
</dbReference>
<sequence>MKLKNFKERIDSVSDLKKLEISFNMDILERLQELLDAKFEGNQSLLAKKMNVSEAVVSKWFNGVQNFTTQTLLKFQLAFGEPIAVVCTDKPSSEFRTVKMSHEVLSKTIIVSVEGGMTEEIKFKKNKVSNELHGESSGV</sequence>